<dbReference type="GeneID" id="24442525"/>
<evidence type="ECO:0000313" key="1">
    <source>
        <dbReference type="EMBL" id="EWS76822.1"/>
    </source>
</evidence>
<dbReference type="RefSeq" id="XP_012650643.1">
    <property type="nucleotide sequence ID" value="XM_012795189.1"/>
</dbReference>
<dbReference type="AlphaFoldDB" id="W7XG31"/>
<accession>W7XG31</accession>
<sequence>QICIYDNQSKINAMIDFIGKIKNIQESNKQSLKQIKVVFEFRNLISKNFQSISIINILTSNLKKNCYKNKYIYPTYIPIDQRYYSPIHFVLYFVYNTIEKVNRQKQTKKKTKKCFIQLQFLEY</sequence>
<dbReference type="KEGG" id="tet:TTHERM_002096560"/>
<reference evidence="2" key="1">
    <citation type="journal article" date="2006" name="PLoS Biol.">
        <title>Macronuclear genome sequence of the ciliate Tetrahymena thermophila, a model eukaryote.</title>
        <authorList>
            <person name="Eisen J.A."/>
            <person name="Coyne R.S."/>
            <person name="Wu M."/>
            <person name="Wu D."/>
            <person name="Thiagarajan M."/>
            <person name="Wortman J.R."/>
            <person name="Badger J.H."/>
            <person name="Ren Q."/>
            <person name="Amedeo P."/>
            <person name="Jones K.M."/>
            <person name="Tallon L.J."/>
            <person name="Delcher A.L."/>
            <person name="Salzberg S.L."/>
            <person name="Silva J.C."/>
            <person name="Haas B.J."/>
            <person name="Majoros W.H."/>
            <person name="Farzad M."/>
            <person name="Carlton J.M."/>
            <person name="Smith R.K. Jr."/>
            <person name="Garg J."/>
            <person name="Pearlman R.E."/>
            <person name="Karrer K.M."/>
            <person name="Sun L."/>
            <person name="Manning G."/>
            <person name="Elde N.C."/>
            <person name="Turkewitz A.P."/>
            <person name="Asai D.J."/>
            <person name="Wilkes D.E."/>
            <person name="Wang Y."/>
            <person name="Cai H."/>
            <person name="Collins K."/>
            <person name="Stewart B.A."/>
            <person name="Lee S.R."/>
            <person name="Wilamowska K."/>
            <person name="Weinberg Z."/>
            <person name="Ruzzo W.L."/>
            <person name="Wloga D."/>
            <person name="Gaertig J."/>
            <person name="Frankel J."/>
            <person name="Tsao C.-C."/>
            <person name="Gorovsky M.A."/>
            <person name="Keeling P.J."/>
            <person name="Waller R.F."/>
            <person name="Patron N.J."/>
            <person name="Cherry J.M."/>
            <person name="Stover N.A."/>
            <person name="Krieger C.J."/>
            <person name="del Toro C."/>
            <person name="Ryder H.F."/>
            <person name="Williamson S.C."/>
            <person name="Barbeau R.A."/>
            <person name="Hamilton E.P."/>
            <person name="Orias E."/>
        </authorList>
    </citation>
    <scope>NUCLEOTIDE SEQUENCE [LARGE SCALE GENOMIC DNA]</scope>
    <source>
        <strain evidence="2">SB210</strain>
    </source>
</reference>
<name>W7XG31_TETTS</name>
<dbReference type="InParanoid" id="W7XG31"/>
<feature type="non-terminal residue" evidence="1">
    <location>
        <position position="1"/>
    </location>
</feature>
<organism evidence="1 2">
    <name type="scientific">Tetrahymena thermophila (strain SB210)</name>
    <dbReference type="NCBI Taxonomy" id="312017"/>
    <lineage>
        <taxon>Eukaryota</taxon>
        <taxon>Sar</taxon>
        <taxon>Alveolata</taxon>
        <taxon>Ciliophora</taxon>
        <taxon>Intramacronucleata</taxon>
        <taxon>Oligohymenophorea</taxon>
        <taxon>Hymenostomatida</taxon>
        <taxon>Tetrahymenina</taxon>
        <taxon>Tetrahymenidae</taxon>
        <taxon>Tetrahymena</taxon>
    </lineage>
</organism>
<dbReference type="Proteomes" id="UP000009168">
    <property type="component" value="Unassembled WGS sequence"/>
</dbReference>
<protein>
    <submittedName>
        <fullName evidence="1">Uncharacterized protein</fullName>
    </submittedName>
</protein>
<keyword evidence="2" id="KW-1185">Reference proteome</keyword>
<evidence type="ECO:0000313" key="2">
    <source>
        <dbReference type="Proteomes" id="UP000009168"/>
    </source>
</evidence>
<proteinExistence type="predicted"/>
<dbReference type="EMBL" id="GG663059">
    <property type="protein sequence ID" value="EWS76822.1"/>
    <property type="molecule type" value="Genomic_DNA"/>
</dbReference>
<gene>
    <name evidence="1" type="ORF">TTHERM_002096560</name>
</gene>